<feature type="signal peptide" evidence="1">
    <location>
        <begin position="1"/>
        <end position="26"/>
    </location>
</feature>
<reference evidence="2" key="1">
    <citation type="submission" date="2013-03" db="EMBL/GenBank/DDBJ databases">
        <authorList>
            <person name="Harkins D.M."/>
            <person name="Durkin A.S."/>
            <person name="Brinkac L.M."/>
            <person name="Haft D.H."/>
            <person name="Selengut J.D."/>
            <person name="Sanka R."/>
            <person name="DePew J."/>
            <person name="Purushe J."/>
            <person name="Hartskeerl R.A."/>
            <person name="Ahmed A."/>
            <person name="van der Linden H."/>
            <person name="Goris M.G.A."/>
            <person name="Vinetz J.M."/>
            <person name="Sutton G.G."/>
            <person name="Nierman W.C."/>
            <person name="Fouts D.E."/>
        </authorList>
    </citation>
    <scope>NUCLEOTIDE SEQUENCE [LARGE SCALE GENOMIC DNA]</scope>
    <source>
        <strain evidence="2">ICFT</strain>
    </source>
</reference>
<keyword evidence="3" id="KW-1185">Reference proteome</keyword>
<dbReference type="AlphaFoldDB" id="N1WTW3"/>
<evidence type="ECO:0000256" key="1">
    <source>
        <dbReference type="SAM" id="SignalP"/>
    </source>
</evidence>
<evidence type="ECO:0000313" key="3">
    <source>
        <dbReference type="Proteomes" id="UP000012313"/>
    </source>
</evidence>
<feature type="chain" id="PRO_5004113981" evidence="1">
    <location>
        <begin position="27"/>
        <end position="170"/>
    </location>
</feature>
<accession>N1WTW3</accession>
<comment type="caution">
    <text evidence="2">The sequence shown here is derived from an EMBL/GenBank/DDBJ whole genome shotgun (WGS) entry which is preliminary data.</text>
</comment>
<organism evidence="2 3">
    <name type="scientific">Leptospira weilii serovar Ranarum str. ICFT</name>
    <dbReference type="NCBI Taxonomy" id="1218598"/>
    <lineage>
        <taxon>Bacteria</taxon>
        <taxon>Pseudomonadati</taxon>
        <taxon>Spirochaetota</taxon>
        <taxon>Spirochaetia</taxon>
        <taxon>Leptospirales</taxon>
        <taxon>Leptospiraceae</taxon>
        <taxon>Leptospira</taxon>
    </lineage>
</organism>
<dbReference type="EMBL" id="AOHC02000012">
    <property type="protein sequence ID" value="EMY79298.1"/>
    <property type="molecule type" value="Genomic_DNA"/>
</dbReference>
<sequence>MNQNFKTKLFKIAALILITATTAVYTQEDDKERYTTKTDVTLKDEKGNNHFLVFAKIMTADKSYVAYNVDFWVNNQVYIEPTNVSKVLFRTGKKNLNASYYRTNMTGTYSADAEVLYFYIEEAALKTLQGAANVKVRIVMKDESFTDFTVSSKENFQKAIQETLAAPNTN</sequence>
<name>N1WTW3_9LEPT</name>
<gene>
    <name evidence="2" type="ORF">LEP1GSC060_2375</name>
</gene>
<keyword evidence="1" id="KW-0732">Signal</keyword>
<proteinExistence type="predicted"/>
<dbReference type="Proteomes" id="UP000012313">
    <property type="component" value="Unassembled WGS sequence"/>
</dbReference>
<dbReference type="OrthoDB" id="340563at2"/>
<protein>
    <submittedName>
        <fullName evidence="2">Uncharacterized protein</fullName>
    </submittedName>
</protein>
<dbReference type="RefSeq" id="WP_002994912.1">
    <property type="nucleotide sequence ID" value="NZ_AOHC02000012.1"/>
</dbReference>
<evidence type="ECO:0000313" key="2">
    <source>
        <dbReference type="EMBL" id="EMY79298.1"/>
    </source>
</evidence>